<feature type="compositionally biased region" description="Low complexity" evidence="2">
    <location>
        <begin position="153"/>
        <end position="162"/>
    </location>
</feature>
<keyword evidence="1" id="KW-0175">Coiled coil</keyword>
<gene>
    <name evidence="3" type="ORF">BDD16_001440</name>
</gene>
<evidence type="ECO:0000313" key="3">
    <source>
        <dbReference type="EMBL" id="NYG32454.1"/>
    </source>
</evidence>
<dbReference type="RefSeq" id="WP_179633344.1">
    <property type="nucleotide sequence ID" value="NZ_JACCFH010000001.1"/>
</dbReference>
<proteinExistence type="predicted"/>
<protein>
    <recommendedName>
        <fullName evidence="5">Chemotaxis protein</fullName>
    </recommendedName>
</protein>
<reference evidence="3 4" key="1">
    <citation type="submission" date="2020-07" db="EMBL/GenBank/DDBJ databases">
        <title>Genomic Encyclopedia of Archaeal and Bacterial Type Strains, Phase II (KMG-II): from individual species to whole genera.</title>
        <authorList>
            <person name="Goeker M."/>
        </authorList>
    </citation>
    <scope>NUCLEOTIDE SEQUENCE [LARGE SCALE GENOMIC DNA]</scope>
    <source>
        <strain evidence="3 4">DSM 21226</strain>
    </source>
</reference>
<accession>A0A7Y9QYQ4</accession>
<comment type="caution">
    <text evidence="3">The sequence shown here is derived from an EMBL/GenBank/DDBJ whole genome shotgun (WGS) entry which is preliminary data.</text>
</comment>
<dbReference type="EMBL" id="JACCFH010000001">
    <property type="protein sequence ID" value="NYG32454.1"/>
    <property type="molecule type" value="Genomic_DNA"/>
</dbReference>
<feature type="coiled-coil region" evidence="1">
    <location>
        <begin position="56"/>
        <end position="109"/>
    </location>
</feature>
<evidence type="ECO:0000256" key="2">
    <source>
        <dbReference type="SAM" id="MobiDB-lite"/>
    </source>
</evidence>
<keyword evidence="4" id="KW-1185">Reference proteome</keyword>
<dbReference type="AlphaFoldDB" id="A0A7Y9QYQ4"/>
<dbReference type="Proteomes" id="UP000518288">
    <property type="component" value="Unassembled WGS sequence"/>
</dbReference>
<evidence type="ECO:0000256" key="1">
    <source>
        <dbReference type="SAM" id="Coils"/>
    </source>
</evidence>
<evidence type="ECO:0008006" key="5">
    <source>
        <dbReference type="Google" id="ProtNLM"/>
    </source>
</evidence>
<evidence type="ECO:0000313" key="4">
    <source>
        <dbReference type="Proteomes" id="UP000518288"/>
    </source>
</evidence>
<name>A0A7Y9QYQ4_9BURK</name>
<sequence length="162" mass="17119">MATTTPTPTPTTPPATTADPAAFFDAADQMALVSSEVLRFRIRNRPRLGAAEKSQLEAVEMQLDDATAQLRAQGIEALGALTQAAREEVEGATREAEALLRRIRKTERALQIATGVLGVAVAALARQPSQVAAALKGLQHALSDSRTPESRAARAVRSAPAR</sequence>
<organism evidence="3 4">
    <name type="scientific">Sphaerotilus montanus</name>
    <dbReference type="NCBI Taxonomy" id="522889"/>
    <lineage>
        <taxon>Bacteria</taxon>
        <taxon>Pseudomonadati</taxon>
        <taxon>Pseudomonadota</taxon>
        <taxon>Betaproteobacteria</taxon>
        <taxon>Burkholderiales</taxon>
        <taxon>Sphaerotilaceae</taxon>
        <taxon>Sphaerotilus</taxon>
    </lineage>
</organism>
<feature type="region of interest" description="Disordered" evidence="2">
    <location>
        <begin position="142"/>
        <end position="162"/>
    </location>
</feature>